<proteinExistence type="predicted"/>
<name>A0A8H4NTV0_9HYPO</name>
<dbReference type="EMBL" id="JAADJG010000394">
    <property type="protein sequence ID" value="KAF4447525.1"/>
    <property type="molecule type" value="Genomic_DNA"/>
</dbReference>
<dbReference type="AlphaFoldDB" id="A0A8H4NTV0"/>
<gene>
    <name evidence="1" type="ORF">F53441_8952</name>
</gene>
<dbReference type="Proteomes" id="UP000605986">
    <property type="component" value="Unassembled WGS sequence"/>
</dbReference>
<dbReference type="OrthoDB" id="4940504at2759"/>
<sequence>MDPEKGEEVPRMSKFSKVKKPSPLKKILLGFLLLVCLLAVMFGMGVLGATYAEMKLFSHDNFIHVGSSVPHREHSVARRDEAVDASYPISTKTALSTIYGVSYTTTPEVVTEIETVTGTTYVTVPGEVQVSVSVTTLEATSEYCEIEVVTMTESYTITISNDRVSQDSSAEATDVTVTDSPSTVTETRTDISVTSGRPDGIVTARPETVTTTGTDFSLTGGPYTTVVIPDLYPSSKGLSTVTQITTIENTLTAPQSFVTVTLTSSCPECTPALLTSACPDCIPVFPTSTWTQTVYETAGEASTSTTTIQVPAPAYPPYPTANNTMLPGPSGSVTFVPTVPTPTPVIISGGTKKPEPRGWGGTSGTTNLSCTVMLLAIIMFVL</sequence>
<evidence type="ECO:0000313" key="1">
    <source>
        <dbReference type="EMBL" id="KAF4447525.1"/>
    </source>
</evidence>
<organism evidence="1 2">
    <name type="scientific">Fusarium austroafricanum</name>
    <dbReference type="NCBI Taxonomy" id="2364996"/>
    <lineage>
        <taxon>Eukaryota</taxon>
        <taxon>Fungi</taxon>
        <taxon>Dikarya</taxon>
        <taxon>Ascomycota</taxon>
        <taxon>Pezizomycotina</taxon>
        <taxon>Sordariomycetes</taxon>
        <taxon>Hypocreomycetidae</taxon>
        <taxon>Hypocreales</taxon>
        <taxon>Nectriaceae</taxon>
        <taxon>Fusarium</taxon>
        <taxon>Fusarium concolor species complex</taxon>
    </lineage>
</organism>
<evidence type="ECO:0000313" key="2">
    <source>
        <dbReference type="Proteomes" id="UP000605986"/>
    </source>
</evidence>
<accession>A0A8H4NTV0</accession>
<comment type="caution">
    <text evidence="1">The sequence shown here is derived from an EMBL/GenBank/DDBJ whole genome shotgun (WGS) entry which is preliminary data.</text>
</comment>
<reference evidence="1" key="1">
    <citation type="submission" date="2020-01" db="EMBL/GenBank/DDBJ databases">
        <title>Identification and distribution of gene clusters putatively required for synthesis of sphingolipid metabolism inhibitors in phylogenetically diverse species of the filamentous fungus Fusarium.</title>
        <authorList>
            <person name="Kim H.-S."/>
            <person name="Busman M."/>
            <person name="Brown D.W."/>
            <person name="Divon H."/>
            <person name="Uhlig S."/>
            <person name="Proctor R.H."/>
        </authorList>
    </citation>
    <scope>NUCLEOTIDE SEQUENCE</scope>
    <source>
        <strain evidence="1">NRRL 53441</strain>
    </source>
</reference>
<protein>
    <submittedName>
        <fullName evidence="1">Uncharacterized protein</fullName>
    </submittedName>
</protein>
<keyword evidence="2" id="KW-1185">Reference proteome</keyword>